<evidence type="ECO:0000313" key="3">
    <source>
        <dbReference type="Proteomes" id="UP000264800"/>
    </source>
</evidence>
<dbReference type="AlphaFoldDB" id="A0A3Q2ZYU5"/>
<accession>A0A3Q2ZYU5</accession>
<dbReference type="Ensembl" id="ENSKMAT00000008706.1">
    <property type="protein sequence ID" value="ENSKMAP00000008575.1"/>
    <property type="gene ID" value="ENSKMAG00000006443.1"/>
</dbReference>
<evidence type="ECO:0000259" key="1">
    <source>
        <dbReference type="Pfam" id="PF01498"/>
    </source>
</evidence>
<dbReference type="GO" id="GO:0006313">
    <property type="term" value="P:DNA transposition"/>
    <property type="evidence" value="ECO:0007669"/>
    <property type="project" value="InterPro"/>
</dbReference>
<organism evidence="2 3">
    <name type="scientific">Kryptolebias marmoratus</name>
    <name type="common">Mangrove killifish</name>
    <name type="synonym">Rivulus marmoratus</name>
    <dbReference type="NCBI Taxonomy" id="37003"/>
    <lineage>
        <taxon>Eukaryota</taxon>
        <taxon>Metazoa</taxon>
        <taxon>Chordata</taxon>
        <taxon>Craniata</taxon>
        <taxon>Vertebrata</taxon>
        <taxon>Euteleostomi</taxon>
        <taxon>Actinopterygii</taxon>
        <taxon>Neopterygii</taxon>
        <taxon>Teleostei</taxon>
        <taxon>Neoteleostei</taxon>
        <taxon>Acanthomorphata</taxon>
        <taxon>Ovalentaria</taxon>
        <taxon>Atherinomorphae</taxon>
        <taxon>Cyprinodontiformes</taxon>
        <taxon>Rivulidae</taxon>
        <taxon>Kryptolebias</taxon>
    </lineage>
</organism>
<dbReference type="InterPro" id="IPR002492">
    <property type="entry name" value="Transposase_Tc1-like"/>
</dbReference>
<dbReference type="GO" id="GO:0003677">
    <property type="term" value="F:DNA binding"/>
    <property type="evidence" value="ECO:0007669"/>
    <property type="project" value="InterPro"/>
</dbReference>
<evidence type="ECO:0000313" key="2">
    <source>
        <dbReference type="Ensembl" id="ENSKMAP00000008575.1"/>
    </source>
</evidence>
<reference evidence="2" key="2">
    <citation type="submission" date="2025-09" db="UniProtKB">
        <authorList>
            <consortium name="Ensembl"/>
        </authorList>
    </citation>
    <scope>IDENTIFICATION</scope>
</reference>
<name>A0A3Q2ZYU5_KRYMA</name>
<dbReference type="OMA" id="IAAKVEC"/>
<protein>
    <recommendedName>
        <fullName evidence="1">Transposase Tc1-like domain-containing protein</fullName>
    </recommendedName>
</protein>
<feature type="domain" description="Transposase Tc1-like" evidence="1">
    <location>
        <begin position="50"/>
        <end position="116"/>
    </location>
</feature>
<keyword evidence="3" id="KW-1185">Reference proteome</keyword>
<sequence>MLQQGLSQRAIAAKVECSKTVILHFLNDPEGYGTKKSSGRPQKILPALSRRIRLAVCQDTGRSSTQIKAITGADCSPITIRRHLREKGFRKKKCLQGPRLLQRHKTARLDFARVHQTWDIERWKKVLHRAEHNGRVGRKKILIKGNGRPFRFCKKTYWRLQNHIEEGNKVR</sequence>
<dbReference type="Gene3D" id="1.10.10.60">
    <property type="entry name" value="Homeodomain-like"/>
    <property type="match status" value="1"/>
</dbReference>
<dbReference type="Proteomes" id="UP000264800">
    <property type="component" value="Unplaced"/>
</dbReference>
<dbReference type="GO" id="GO:0015074">
    <property type="term" value="P:DNA integration"/>
    <property type="evidence" value="ECO:0007669"/>
    <property type="project" value="InterPro"/>
</dbReference>
<proteinExistence type="predicted"/>
<dbReference type="GeneTree" id="ENSGT00940000168014"/>
<reference evidence="2" key="1">
    <citation type="submission" date="2025-08" db="UniProtKB">
        <authorList>
            <consortium name="Ensembl"/>
        </authorList>
    </citation>
    <scope>IDENTIFICATION</scope>
</reference>
<dbReference type="Pfam" id="PF01498">
    <property type="entry name" value="HTH_Tnp_Tc3_2"/>
    <property type="match status" value="1"/>
</dbReference>
<dbReference type="STRING" id="37003.ENSKMAP00000008575"/>